<protein>
    <submittedName>
        <fullName evidence="2">Uncharacterized protein</fullName>
    </submittedName>
</protein>
<name>A0A2S2QLI1_9HEMI</name>
<feature type="compositionally biased region" description="Low complexity" evidence="1">
    <location>
        <begin position="164"/>
        <end position="179"/>
    </location>
</feature>
<gene>
    <name evidence="2" type="ORF">g.86291</name>
</gene>
<evidence type="ECO:0000313" key="2">
    <source>
        <dbReference type="EMBL" id="MBY78380.1"/>
    </source>
</evidence>
<proteinExistence type="predicted"/>
<dbReference type="OrthoDB" id="6614476at2759"/>
<dbReference type="EMBL" id="GGMS01009177">
    <property type="protein sequence ID" value="MBY78380.1"/>
    <property type="molecule type" value="Transcribed_RNA"/>
</dbReference>
<dbReference type="AlphaFoldDB" id="A0A2S2QLI1"/>
<reference evidence="2" key="1">
    <citation type="submission" date="2018-04" db="EMBL/GenBank/DDBJ databases">
        <title>Transcriptome assembly of Sipha flava.</title>
        <authorList>
            <person name="Scully E.D."/>
            <person name="Geib S.M."/>
            <person name="Palmer N.A."/>
            <person name="Koch K."/>
            <person name="Bradshaw J."/>
            <person name="Heng-Moss T."/>
            <person name="Sarath G."/>
        </authorList>
    </citation>
    <scope>NUCLEOTIDE SEQUENCE</scope>
</reference>
<evidence type="ECO:0000256" key="1">
    <source>
        <dbReference type="SAM" id="MobiDB-lite"/>
    </source>
</evidence>
<accession>A0A2S2QLI1</accession>
<organism evidence="2">
    <name type="scientific">Sipha flava</name>
    <name type="common">yellow sugarcane aphid</name>
    <dbReference type="NCBI Taxonomy" id="143950"/>
    <lineage>
        <taxon>Eukaryota</taxon>
        <taxon>Metazoa</taxon>
        <taxon>Ecdysozoa</taxon>
        <taxon>Arthropoda</taxon>
        <taxon>Hexapoda</taxon>
        <taxon>Insecta</taxon>
        <taxon>Pterygota</taxon>
        <taxon>Neoptera</taxon>
        <taxon>Paraneoptera</taxon>
        <taxon>Hemiptera</taxon>
        <taxon>Sternorrhyncha</taxon>
        <taxon>Aphidomorpha</taxon>
        <taxon>Aphidoidea</taxon>
        <taxon>Aphididae</taxon>
        <taxon>Sipha</taxon>
    </lineage>
</organism>
<sequence>MRQTHRIICDLIHADLLALNERSRFFFTSFFRIKASGQTSRSSTNHKYFSYVQSVTMKSLTAVSVAFSLVLAISHCAPGRLGTVDQYRPAFDLENSDNHSDPDDYDSYYNPDPWTESEDAGGVVLVSEKPQDHTRIPTEEPVTSSSRPEAEYQTPEEHVDDAYTTTNEPTTNAPTTQVV</sequence>
<feature type="region of interest" description="Disordered" evidence="1">
    <location>
        <begin position="92"/>
        <end position="179"/>
    </location>
</feature>
<feature type="compositionally biased region" description="Basic and acidic residues" evidence="1">
    <location>
        <begin position="129"/>
        <end position="138"/>
    </location>
</feature>